<gene>
    <name evidence="5" type="ORF">FA048_07015</name>
</gene>
<dbReference type="InterPro" id="IPR001867">
    <property type="entry name" value="OmpR/PhoB-type_DNA-bd"/>
</dbReference>
<dbReference type="GO" id="GO:0006355">
    <property type="term" value="P:regulation of DNA-templated transcription"/>
    <property type="evidence" value="ECO:0007669"/>
    <property type="project" value="InterPro"/>
</dbReference>
<evidence type="ECO:0000256" key="1">
    <source>
        <dbReference type="ARBA" id="ARBA00023125"/>
    </source>
</evidence>
<sequence>MATYQTRSDSKNKYLVGLIVLILSAMASVAFNLNNDKDFELARQQILLRKIGHELLLHSGDSTSRVLPVQRIATNEYQIRFENEFSFKPDSLVKIVKSALAKDQLATDYIVNVRNCSGFGVIFGYVISGNEKSDIVPCTSRIQPKGCYLIEIEFQKIGMTTSQKSYLIGGIPLLAFLGLLFVRSRGVNQKIKTGNEVGQLEIGNTLFNVEDRKLVFTGNTIDLTLKETKLLLILASSPNVIIERSRLQKEIWEDEGVIVGRSLDMFISKLRKKLEGDISIQLKNIHSKGYKLVINSSTN</sequence>
<keyword evidence="1 2" id="KW-0238">DNA-binding</keyword>
<reference evidence="5 6" key="1">
    <citation type="submission" date="2019-04" db="EMBL/GenBank/DDBJ databases">
        <title>Pedobacter sp. RP-3-22 sp. nov., isolated from Arctic soil.</title>
        <authorList>
            <person name="Dahal R.H."/>
            <person name="Kim D.-U."/>
        </authorList>
    </citation>
    <scope>NUCLEOTIDE SEQUENCE [LARGE SCALE GENOMIC DNA]</scope>
    <source>
        <strain evidence="5 6">RP-3-22</strain>
    </source>
</reference>
<dbReference type="InterPro" id="IPR036388">
    <property type="entry name" value="WH-like_DNA-bd_sf"/>
</dbReference>
<evidence type="ECO:0000256" key="2">
    <source>
        <dbReference type="PROSITE-ProRule" id="PRU01091"/>
    </source>
</evidence>
<dbReference type="GO" id="GO:0003677">
    <property type="term" value="F:DNA binding"/>
    <property type="evidence" value="ECO:0007669"/>
    <property type="project" value="UniProtKB-UniRule"/>
</dbReference>
<organism evidence="5 6">
    <name type="scientific">Pedobacter polaris</name>
    <dbReference type="NCBI Taxonomy" id="2571273"/>
    <lineage>
        <taxon>Bacteria</taxon>
        <taxon>Pseudomonadati</taxon>
        <taxon>Bacteroidota</taxon>
        <taxon>Sphingobacteriia</taxon>
        <taxon>Sphingobacteriales</taxon>
        <taxon>Sphingobacteriaceae</taxon>
        <taxon>Pedobacter</taxon>
    </lineage>
</organism>
<dbReference type="OrthoDB" id="7556122at2"/>
<keyword evidence="3" id="KW-1133">Transmembrane helix</keyword>
<keyword evidence="3" id="KW-0812">Transmembrane</keyword>
<evidence type="ECO:0000256" key="3">
    <source>
        <dbReference type="SAM" id="Phobius"/>
    </source>
</evidence>
<dbReference type="Proteomes" id="UP000309488">
    <property type="component" value="Unassembled WGS sequence"/>
</dbReference>
<dbReference type="EMBL" id="SWBR01000002">
    <property type="protein sequence ID" value="TKC09954.1"/>
    <property type="molecule type" value="Genomic_DNA"/>
</dbReference>
<feature type="domain" description="OmpR/PhoB-type" evidence="4">
    <location>
        <begin position="197"/>
        <end position="294"/>
    </location>
</feature>
<keyword evidence="3" id="KW-0472">Membrane</keyword>
<evidence type="ECO:0000313" key="6">
    <source>
        <dbReference type="Proteomes" id="UP000309488"/>
    </source>
</evidence>
<proteinExistence type="predicted"/>
<dbReference type="Gene3D" id="1.10.10.10">
    <property type="entry name" value="Winged helix-like DNA-binding domain superfamily/Winged helix DNA-binding domain"/>
    <property type="match status" value="1"/>
</dbReference>
<comment type="caution">
    <text evidence="5">The sequence shown here is derived from an EMBL/GenBank/DDBJ whole genome shotgun (WGS) entry which is preliminary data.</text>
</comment>
<dbReference type="GO" id="GO:0000160">
    <property type="term" value="P:phosphorelay signal transduction system"/>
    <property type="evidence" value="ECO:0007669"/>
    <property type="project" value="InterPro"/>
</dbReference>
<dbReference type="SUPFAM" id="SSF46894">
    <property type="entry name" value="C-terminal effector domain of the bipartite response regulators"/>
    <property type="match status" value="1"/>
</dbReference>
<dbReference type="PROSITE" id="PS51755">
    <property type="entry name" value="OMPR_PHOB"/>
    <property type="match status" value="1"/>
</dbReference>
<dbReference type="AlphaFoldDB" id="A0A4U1CQK7"/>
<feature type="transmembrane region" description="Helical" evidence="3">
    <location>
        <begin position="165"/>
        <end position="182"/>
    </location>
</feature>
<dbReference type="CDD" id="cd00383">
    <property type="entry name" value="trans_reg_C"/>
    <property type="match status" value="1"/>
</dbReference>
<dbReference type="InterPro" id="IPR016032">
    <property type="entry name" value="Sig_transdc_resp-reg_C-effctor"/>
</dbReference>
<keyword evidence="6" id="KW-1185">Reference proteome</keyword>
<dbReference type="Pfam" id="PF00486">
    <property type="entry name" value="Trans_reg_C"/>
    <property type="match status" value="1"/>
</dbReference>
<feature type="transmembrane region" description="Helical" evidence="3">
    <location>
        <begin position="12"/>
        <end position="31"/>
    </location>
</feature>
<protein>
    <submittedName>
        <fullName evidence="5">Transcriptional regulator</fullName>
    </submittedName>
</protein>
<evidence type="ECO:0000259" key="4">
    <source>
        <dbReference type="PROSITE" id="PS51755"/>
    </source>
</evidence>
<accession>A0A4U1CQK7</accession>
<evidence type="ECO:0000313" key="5">
    <source>
        <dbReference type="EMBL" id="TKC09954.1"/>
    </source>
</evidence>
<feature type="DNA-binding region" description="OmpR/PhoB-type" evidence="2">
    <location>
        <begin position="197"/>
        <end position="294"/>
    </location>
</feature>
<dbReference type="RefSeq" id="WP_136839532.1">
    <property type="nucleotide sequence ID" value="NZ_SWBR01000002.1"/>
</dbReference>
<name>A0A4U1CQK7_9SPHI</name>
<dbReference type="SMART" id="SM00862">
    <property type="entry name" value="Trans_reg_C"/>
    <property type="match status" value="1"/>
</dbReference>